<feature type="transmembrane region" description="Helical" evidence="5">
    <location>
        <begin position="245"/>
        <end position="265"/>
    </location>
</feature>
<evidence type="ECO:0000313" key="7">
    <source>
        <dbReference type="EMBL" id="TWP34193.1"/>
    </source>
</evidence>
<evidence type="ECO:0000256" key="1">
    <source>
        <dbReference type="ARBA" id="ARBA00004141"/>
    </source>
</evidence>
<dbReference type="Pfam" id="PF00324">
    <property type="entry name" value="AA_permease"/>
    <property type="match status" value="1"/>
</dbReference>
<dbReference type="RefSeq" id="WP_146319107.1">
    <property type="nucleotide sequence ID" value="NZ_VCQV01000030.1"/>
</dbReference>
<feature type="transmembrane region" description="Helical" evidence="5">
    <location>
        <begin position="295"/>
        <end position="321"/>
    </location>
</feature>
<comment type="caution">
    <text evidence="7">The sequence shown here is derived from an EMBL/GenBank/DDBJ whole genome shotgun (WGS) entry which is preliminary data.</text>
</comment>
<dbReference type="PIRSF" id="PIRSF006060">
    <property type="entry name" value="AA_transporter"/>
    <property type="match status" value="1"/>
</dbReference>
<feature type="domain" description="Amino acid permease/ SLC12A" evidence="6">
    <location>
        <begin position="34"/>
        <end position="454"/>
    </location>
</feature>
<dbReference type="OrthoDB" id="137613at2"/>
<feature type="transmembrane region" description="Helical" evidence="5">
    <location>
        <begin position="208"/>
        <end position="225"/>
    </location>
</feature>
<gene>
    <name evidence="7" type="ORF">FGL98_18195</name>
</gene>
<dbReference type="GO" id="GO:0016020">
    <property type="term" value="C:membrane"/>
    <property type="evidence" value="ECO:0007669"/>
    <property type="project" value="UniProtKB-SubCell"/>
</dbReference>
<name>A0A563DW78_9MICO</name>
<organism evidence="7 8">
    <name type="scientific">Leekyejoonella antrihumi</name>
    <dbReference type="NCBI Taxonomy" id="1660198"/>
    <lineage>
        <taxon>Bacteria</taxon>
        <taxon>Bacillati</taxon>
        <taxon>Actinomycetota</taxon>
        <taxon>Actinomycetes</taxon>
        <taxon>Micrococcales</taxon>
        <taxon>Dermacoccaceae</taxon>
        <taxon>Leekyejoonella</taxon>
    </lineage>
</organism>
<evidence type="ECO:0000256" key="3">
    <source>
        <dbReference type="ARBA" id="ARBA00022989"/>
    </source>
</evidence>
<dbReference type="Proteomes" id="UP000320244">
    <property type="component" value="Unassembled WGS sequence"/>
</dbReference>
<dbReference type="PANTHER" id="PTHR42770">
    <property type="entry name" value="AMINO ACID TRANSPORTER-RELATED"/>
    <property type="match status" value="1"/>
</dbReference>
<proteinExistence type="predicted"/>
<feature type="transmembrane region" description="Helical" evidence="5">
    <location>
        <begin position="165"/>
        <end position="188"/>
    </location>
</feature>
<evidence type="ECO:0000256" key="2">
    <source>
        <dbReference type="ARBA" id="ARBA00022692"/>
    </source>
</evidence>
<keyword evidence="3 5" id="KW-1133">Transmembrane helix</keyword>
<evidence type="ECO:0000256" key="4">
    <source>
        <dbReference type="ARBA" id="ARBA00023136"/>
    </source>
</evidence>
<feature type="transmembrane region" description="Helical" evidence="5">
    <location>
        <begin position="377"/>
        <end position="398"/>
    </location>
</feature>
<evidence type="ECO:0000259" key="6">
    <source>
        <dbReference type="Pfam" id="PF00324"/>
    </source>
</evidence>
<keyword evidence="2 5" id="KW-0812">Transmembrane</keyword>
<feature type="transmembrane region" description="Helical" evidence="5">
    <location>
        <begin position="40"/>
        <end position="71"/>
    </location>
</feature>
<dbReference type="InterPro" id="IPR004841">
    <property type="entry name" value="AA-permease/SLC12A_dom"/>
</dbReference>
<feature type="transmembrane region" description="Helical" evidence="5">
    <location>
        <begin position="407"/>
        <end position="426"/>
    </location>
</feature>
<feature type="transmembrane region" description="Helical" evidence="5">
    <location>
        <begin position="438"/>
        <end position="457"/>
    </location>
</feature>
<protein>
    <submittedName>
        <fullName evidence="7">APC family permease</fullName>
    </submittedName>
</protein>
<dbReference type="GO" id="GO:0055085">
    <property type="term" value="P:transmembrane transport"/>
    <property type="evidence" value="ECO:0007669"/>
    <property type="project" value="InterPro"/>
</dbReference>
<dbReference type="AlphaFoldDB" id="A0A563DW78"/>
<accession>A0A563DW78</accession>
<feature type="transmembrane region" description="Helical" evidence="5">
    <location>
        <begin position="140"/>
        <end position="158"/>
    </location>
</feature>
<comment type="subcellular location">
    <subcellularLocation>
        <location evidence="1">Membrane</location>
        <topology evidence="1">Multi-pass membrane protein</topology>
    </subcellularLocation>
</comment>
<dbReference type="InterPro" id="IPR050367">
    <property type="entry name" value="APC_superfamily"/>
</dbReference>
<dbReference type="EMBL" id="VCQV01000030">
    <property type="protein sequence ID" value="TWP34193.1"/>
    <property type="molecule type" value="Genomic_DNA"/>
</dbReference>
<feature type="transmembrane region" description="Helical" evidence="5">
    <location>
        <begin position="342"/>
        <end position="365"/>
    </location>
</feature>
<sequence length="480" mass="50806">MAFPRHANHSGAAQNPAGLATGTLSIPELVANNIAEVAPAIASVFVFAAIVGAAGVGTPFVILIATIGFACHVNSTAEFSRVSPSAGFYATYCARAFGPRTGATIAGGYLLAMFVFYTAVFFQIGVWVNTVVQRSFSFDLPWWVAALVLEAIVMALLLRGVKISVLAAVSLFAIEATLLFVCAIAMLVTSWGHINGAGFNPANIKNGASGFGLGFVLAIFLFLGASGSSPLAEEARNPRRALPRAIWAATGAAFFIYLFMAWAMVVGLHGSPSRLAGAEFPFLGATIAAASPLQYLLYFAAFTSAVGVLFGTGNAGSRVLFNSARDGLFPELMTRVLPVRRTPWAAISIPIVLAMIATLIVGGLVGAGNAFNYTATLATDLFMVVFIVTNIATIPYFWRQHRDEFSWIRHFAVPILGVIAFGYPLYESVLPSQAPPYNWFGIAVIAAYAIAFFWALARGHQIGDMGTRLADDAPVPVAAR</sequence>
<reference evidence="7 8" key="2">
    <citation type="submission" date="2019-08" db="EMBL/GenBank/DDBJ databases">
        <title>Jejuicoccus antrihumi gen. nov., sp. nov., a new member of the family Dermacoccaceae isolated from a cave.</title>
        <authorList>
            <person name="Schumann P."/>
            <person name="Kim I.S."/>
        </authorList>
    </citation>
    <scope>NUCLEOTIDE SEQUENCE [LARGE SCALE GENOMIC DNA]</scope>
    <source>
        <strain evidence="7 8">C5-26</strain>
    </source>
</reference>
<evidence type="ECO:0000313" key="8">
    <source>
        <dbReference type="Proteomes" id="UP000320244"/>
    </source>
</evidence>
<dbReference type="Gene3D" id="1.20.1740.10">
    <property type="entry name" value="Amino acid/polyamine transporter I"/>
    <property type="match status" value="1"/>
</dbReference>
<dbReference type="PANTHER" id="PTHR42770:SF16">
    <property type="entry name" value="AMINO ACID PERMEASE"/>
    <property type="match status" value="1"/>
</dbReference>
<keyword evidence="4 5" id="KW-0472">Membrane</keyword>
<feature type="transmembrane region" description="Helical" evidence="5">
    <location>
        <begin position="109"/>
        <end position="128"/>
    </location>
</feature>
<reference evidence="7 8" key="1">
    <citation type="submission" date="2019-05" db="EMBL/GenBank/DDBJ databases">
        <authorList>
            <person name="Lee S.D."/>
        </authorList>
    </citation>
    <scope>NUCLEOTIDE SEQUENCE [LARGE SCALE GENOMIC DNA]</scope>
    <source>
        <strain evidence="7 8">C5-26</strain>
    </source>
</reference>
<evidence type="ECO:0000256" key="5">
    <source>
        <dbReference type="SAM" id="Phobius"/>
    </source>
</evidence>
<keyword evidence="8" id="KW-1185">Reference proteome</keyword>